<dbReference type="InterPro" id="IPR011527">
    <property type="entry name" value="ABC1_TM_dom"/>
</dbReference>
<dbReference type="InterPro" id="IPR017871">
    <property type="entry name" value="ABC_transporter-like_CS"/>
</dbReference>
<protein>
    <submittedName>
        <fullName evidence="11">ATP-binding cassette, subfamily C, CydC</fullName>
    </submittedName>
</protein>
<dbReference type="GO" id="GO:0034775">
    <property type="term" value="P:glutathione transmembrane transport"/>
    <property type="evidence" value="ECO:0007669"/>
    <property type="project" value="InterPro"/>
</dbReference>
<reference evidence="11 12" key="1">
    <citation type="submission" date="2016-10" db="EMBL/GenBank/DDBJ databases">
        <authorList>
            <person name="de Groot N.N."/>
        </authorList>
    </citation>
    <scope>NUCLEOTIDE SEQUENCE [LARGE SCALE GENOMIC DNA]</scope>
    <source>
        <strain evidence="11 12">BH539</strain>
    </source>
</reference>
<dbReference type="PROSITE" id="PS50893">
    <property type="entry name" value="ABC_TRANSPORTER_2"/>
    <property type="match status" value="1"/>
</dbReference>
<dbReference type="Pfam" id="PF00005">
    <property type="entry name" value="ABC_tran"/>
    <property type="match status" value="1"/>
</dbReference>
<keyword evidence="2 8" id="KW-0812">Transmembrane</keyword>
<dbReference type="PANTHER" id="PTHR24221">
    <property type="entry name" value="ATP-BINDING CASSETTE SUB-FAMILY B"/>
    <property type="match status" value="1"/>
</dbReference>
<dbReference type="OrthoDB" id="6336411at2"/>
<keyword evidence="3" id="KW-0547">Nucleotide-binding</keyword>
<evidence type="ECO:0000313" key="12">
    <source>
        <dbReference type="Proteomes" id="UP000198641"/>
    </source>
</evidence>
<evidence type="ECO:0000259" key="10">
    <source>
        <dbReference type="PROSITE" id="PS50929"/>
    </source>
</evidence>
<feature type="transmembrane region" description="Helical" evidence="8">
    <location>
        <begin position="41"/>
        <end position="59"/>
    </location>
</feature>
<accession>A0A1G7P8M2</accession>
<dbReference type="PROSITE" id="PS50929">
    <property type="entry name" value="ABC_TM1F"/>
    <property type="match status" value="1"/>
</dbReference>
<feature type="transmembrane region" description="Helical" evidence="8">
    <location>
        <begin position="160"/>
        <end position="180"/>
    </location>
</feature>
<dbReference type="SUPFAM" id="SSF90123">
    <property type="entry name" value="ABC transporter transmembrane region"/>
    <property type="match status" value="1"/>
</dbReference>
<dbReference type="EMBL" id="FNCI01000002">
    <property type="protein sequence ID" value="SDF81790.1"/>
    <property type="molecule type" value="Genomic_DNA"/>
</dbReference>
<dbReference type="PROSITE" id="PS00211">
    <property type="entry name" value="ABC_TRANSPORTER_1"/>
    <property type="match status" value="1"/>
</dbReference>
<dbReference type="AlphaFoldDB" id="A0A1G7P8M2"/>
<proteinExistence type="predicted"/>
<evidence type="ECO:0000256" key="2">
    <source>
        <dbReference type="ARBA" id="ARBA00022692"/>
    </source>
</evidence>
<dbReference type="GO" id="GO:0005524">
    <property type="term" value="F:ATP binding"/>
    <property type="evidence" value="ECO:0007669"/>
    <property type="project" value="UniProtKB-KW"/>
</dbReference>
<dbReference type="InterPro" id="IPR039421">
    <property type="entry name" value="Type_1_exporter"/>
</dbReference>
<keyword evidence="5 8" id="KW-1133">Transmembrane helix</keyword>
<feature type="domain" description="ABC transmembrane type-1" evidence="10">
    <location>
        <begin position="19"/>
        <end position="305"/>
    </location>
</feature>
<dbReference type="GO" id="GO:0016887">
    <property type="term" value="F:ATP hydrolysis activity"/>
    <property type="evidence" value="ECO:0007669"/>
    <property type="project" value="InterPro"/>
</dbReference>
<dbReference type="STRING" id="284577.SAMN05216571_102145"/>
<feature type="domain" description="ABC transporter" evidence="9">
    <location>
        <begin position="338"/>
        <end position="573"/>
    </location>
</feature>
<feature type="transmembrane region" description="Helical" evidence="8">
    <location>
        <begin position="248"/>
        <end position="270"/>
    </location>
</feature>
<dbReference type="GO" id="GO:0005886">
    <property type="term" value="C:plasma membrane"/>
    <property type="evidence" value="ECO:0007669"/>
    <property type="project" value="UniProtKB-SubCell"/>
</dbReference>
<dbReference type="CDD" id="cd18585">
    <property type="entry name" value="ABC_6TM_CydC"/>
    <property type="match status" value="1"/>
</dbReference>
<evidence type="ECO:0000256" key="4">
    <source>
        <dbReference type="ARBA" id="ARBA00022840"/>
    </source>
</evidence>
<dbReference type="InterPro" id="IPR003439">
    <property type="entry name" value="ABC_transporter-like_ATP-bd"/>
</dbReference>
<sequence length="597" mass="63980">MGDLRWWLTLARPYLGYFALGILLSVVTVSANMALLAVSGWFLASMAAAGLVAADFNYFTPAALIRGLAITRTVGRYFERLVSHDATLRLLTGLRVWFYRQVEPLSPLQLQGLRSGDLLARIRADIDTLDSVYLRLLTPAVVALVCVTGAVAVLAVYSPAVALVDLALLLAAGALLPALVERLGRRPGTEAVEIGAALKAEVVDAVEGLGELTVFGAFDERRRRVDELGRRWIACQARLSRLSGLSQAGVLVFTHLAVLATAWLMVPLLQSPGVAAVDFAPVVLLAMGCFEAVAQLPGAWQALGQMRAATRRLRAFEALRPGVTEPEAPVEAPANDALRFVGVGVRHAPEGAAALDGLDLAIAPGERVALVGPSGAGKSTVAQLLLRLVEAERGTLHWDGRPIGDYRSEDLRARIAYVPQKVYLFHASVRDNLLIGAPEAGEDAMIEAARLACLHDEILALPEGYDTLVGEEGLKLSGGQIRRLGIARALLRDAPLLILDEPCEGLDNATAARLWRNLDGYLAGRTLLLISHHMAWVREVDRVLMLERGRLLAEGDHATLARDCTDYRRLAGGGLSGTSSDDESACDTPPRPAELSS</sequence>
<keyword evidence="4 11" id="KW-0067">ATP-binding</keyword>
<comment type="subcellular location">
    <subcellularLocation>
        <location evidence="1">Cell membrane</location>
        <topology evidence="1">Multi-pass membrane protein</topology>
    </subcellularLocation>
</comment>
<dbReference type="Gene3D" id="1.20.1560.10">
    <property type="entry name" value="ABC transporter type 1, transmembrane domain"/>
    <property type="match status" value="1"/>
</dbReference>
<evidence type="ECO:0000256" key="1">
    <source>
        <dbReference type="ARBA" id="ARBA00004651"/>
    </source>
</evidence>
<dbReference type="NCBIfam" id="TIGR02868">
    <property type="entry name" value="CydC"/>
    <property type="match status" value="1"/>
</dbReference>
<evidence type="ECO:0000259" key="9">
    <source>
        <dbReference type="PROSITE" id="PS50893"/>
    </source>
</evidence>
<keyword evidence="12" id="KW-1185">Reference proteome</keyword>
<evidence type="ECO:0000256" key="6">
    <source>
        <dbReference type="ARBA" id="ARBA00023136"/>
    </source>
</evidence>
<dbReference type="PANTHER" id="PTHR24221:SF654">
    <property type="entry name" value="ATP-BINDING CASSETTE SUB-FAMILY B MEMBER 6"/>
    <property type="match status" value="1"/>
</dbReference>
<name>A0A1G7P8M2_9GAMM</name>
<dbReference type="Proteomes" id="UP000198641">
    <property type="component" value="Unassembled WGS sequence"/>
</dbReference>
<evidence type="ECO:0000256" key="5">
    <source>
        <dbReference type="ARBA" id="ARBA00022989"/>
    </source>
</evidence>
<feature type="transmembrane region" description="Helical" evidence="8">
    <location>
        <begin position="132"/>
        <end position="154"/>
    </location>
</feature>
<dbReference type="GO" id="GO:0045454">
    <property type="term" value="P:cell redox homeostasis"/>
    <property type="evidence" value="ECO:0007669"/>
    <property type="project" value="InterPro"/>
</dbReference>
<keyword evidence="6 8" id="KW-0472">Membrane</keyword>
<dbReference type="InterPro" id="IPR027417">
    <property type="entry name" value="P-loop_NTPase"/>
</dbReference>
<feature type="transmembrane region" description="Helical" evidence="8">
    <location>
        <begin position="282"/>
        <end position="303"/>
    </location>
</feature>
<dbReference type="Gene3D" id="3.40.50.300">
    <property type="entry name" value="P-loop containing nucleotide triphosphate hydrolases"/>
    <property type="match status" value="1"/>
</dbReference>
<gene>
    <name evidence="11" type="ORF">SAMN05216571_102145</name>
</gene>
<dbReference type="RefSeq" id="WP_092523091.1">
    <property type="nucleotide sequence ID" value="NZ_FNCI01000002.1"/>
</dbReference>
<evidence type="ECO:0000256" key="7">
    <source>
        <dbReference type="SAM" id="MobiDB-lite"/>
    </source>
</evidence>
<dbReference type="SUPFAM" id="SSF52540">
    <property type="entry name" value="P-loop containing nucleoside triphosphate hydrolases"/>
    <property type="match status" value="1"/>
</dbReference>
<dbReference type="InterPro" id="IPR036640">
    <property type="entry name" value="ABC1_TM_sf"/>
</dbReference>
<evidence type="ECO:0000256" key="3">
    <source>
        <dbReference type="ARBA" id="ARBA00022741"/>
    </source>
</evidence>
<feature type="region of interest" description="Disordered" evidence="7">
    <location>
        <begin position="574"/>
        <end position="597"/>
    </location>
</feature>
<evidence type="ECO:0000256" key="8">
    <source>
        <dbReference type="SAM" id="Phobius"/>
    </source>
</evidence>
<evidence type="ECO:0000313" key="11">
    <source>
        <dbReference type="EMBL" id="SDF81790.1"/>
    </source>
</evidence>
<organism evidence="11 12">
    <name type="scientific">Onishia taeanensis</name>
    <dbReference type="NCBI Taxonomy" id="284577"/>
    <lineage>
        <taxon>Bacteria</taxon>
        <taxon>Pseudomonadati</taxon>
        <taxon>Pseudomonadota</taxon>
        <taxon>Gammaproteobacteria</taxon>
        <taxon>Oceanospirillales</taxon>
        <taxon>Halomonadaceae</taxon>
        <taxon>Onishia</taxon>
    </lineage>
</organism>
<dbReference type="InterPro" id="IPR014223">
    <property type="entry name" value="ABC_CydC/D"/>
</dbReference>
<dbReference type="GO" id="GO:0140359">
    <property type="term" value="F:ABC-type transporter activity"/>
    <property type="evidence" value="ECO:0007669"/>
    <property type="project" value="InterPro"/>
</dbReference>
<dbReference type="SMART" id="SM00382">
    <property type="entry name" value="AAA"/>
    <property type="match status" value="1"/>
</dbReference>
<dbReference type="InterPro" id="IPR003593">
    <property type="entry name" value="AAA+_ATPase"/>
</dbReference>
<feature type="transmembrane region" description="Helical" evidence="8">
    <location>
        <begin position="14"/>
        <end position="35"/>
    </location>
</feature>
<dbReference type="Pfam" id="PF00664">
    <property type="entry name" value="ABC_membrane"/>
    <property type="match status" value="1"/>
</dbReference>